<evidence type="ECO:0000313" key="3">
    <source>
        <dbReference type="Proteomes" id="UP001157418"/>
    </source>
</evidence>
<protein>
    <submittedName>
        <fullName evidence="2">Uncharacterized protein</fullName>
    </submittedName>
</protein>
<gene>
    <name evidence="2" type="ORF">LVIROSA_LOCUS18287</name>
</gene>
<sequence length="90" mass="9900">MGKIEEVGDCGLTSSRRNSSSHLDSYLDPPFMCGPPLSAAEGYSLHSRYLAKANSRILSEIAEMNILYQRGADSEGHPFMVVVGAHFLRR</sequence>
<name>A0AAU9MXH3_9ASTR</name>
<reference evidence="2 3" key="1">
    <citation type="submission" date="2022-01" db="EMBL/GenBank/DDBJ databases">
        <authorList>
            <person name="Xiong W."/>
            <person name="Schranz E."/>
        </authorList>
    </citation>
    <scope>NUCLEOTIDE SEQUENCE [LARGE SCALE GENOMIC DNA]</scope>
</reference>
<dbReference type="AlphaFoldDB" id="A0AAU9MXH3"/>
<comment type="caution">
    <text evidence="2">The sequence shown here is derived from an EMBL/GenBank/DDBJ whole genome shotgun (WGS) entry which is preliminary data.</text>
</comment>
<dbReference type="Proteomes" id="UP001157418">
    <property type="component" value="Unassembled WGS sequence"/>
</dbReference>
<proteinExistence type="predicted"/>
<feature type="region of interest" description="Disordered" evidence="1">
    <location>
        <begin position="1"/>
        <end position="22"/>
    </location>
</feature>
<evidence type="ECO:0000256" key="1">
    <source>
        <dbReference type="SAM" id="MobiDB-lite"/>
    </source>
</evidence>
<evidence type="ECO:0000313" key="2">
    <source>
        <dbReference type="EMBL" id="CAH1431575.1"/>
    </source>
</evidence>
<keyword evidence="3" id="KW-1185">Reference proteome</keyword>
<dbReference type="EMBL" id="CAKMRJ010003334">
    <property type="protein sequence ID" value="CAH1431575.1"/>
    <property type="molecule type" value="Genomic_DNA"/>
</dbReference>
<accession>A0AAU9MXH3</accession>
<organism evidence="2 3">
    <name type="scientific">Lactuca virosa</name>
    <dbReference type="NCBI Taxonomy" id="75947"/>
    <lineage>
        <taxon>Eukaryota</taxon>
        <taxon>Viridiplantae</taxon>
        <taxon>Streptophyta</taxon>
        <taxon>Embryophyta</taxon>
        <taxon>Tracheophyta</taxon>
        <taxon>Spermatophyta</taxon>
        <taxon>Magnoliopsida</taxon>
        <taxon>eudicotyledons</taxon>
        <taxon>Gunneridae</taxon>
        <taxon>Pentapetalae</taxon>
        <taxon>asterids</taxon>
        <taxon>campanulids</taxon>
        <taxon>Asterales</taxon>
        <taxon>Asteraceae</taxon>
        <taxon>Cichorioideae</taxon>
        <taxon>Cichorieae</taxon>
        <taxon>Lactucinae</taxon>
        <taxon>Lactuca</taxon>
    </lineage>
</organism>